<feature type="compositionally biased region" description="Polar residues" evidence="1">
    <location>
        <begin position="1"/>
        <end position="10"/>
    </location>
</feature>
<gene>
    <name evidence="2" type="ORF">E1294_42020</name>
</gene>
<comment type="caution">
    <text evidence="2">The sequence shown here is derived from an EMBL/GenBank/DDBJ whole genome shotgun (WGS) entry which is preliminary data.</text>
</comment>
<proteinExistence type="predicted"/>
<dbReference type="OrthoDB" id="5122386at2"/>
<reference evidence="2 3" key="1">
    <citation type="submission" date="2019-03" db="EMBL/GenBank/DDBJ databases">
        <title>Draft genome sequences of novel Actinobacteria.</title>
        <authorList>
            <person name="Sahin N."/>
            <person name="Ay H."/>
            <person name="Saygin H."/>
        </authorList>
    </citation>
    <scope>NUCLEOTIDE SEQUENCE [LARGE SCALE GENOMIC DNA]</scope>
    <source>
        <strain evidence="2 3">KC712</strain>
    </source>
</reference>
<evidence type="ECO:0000313" key="3">
    <source>
        <dbReference type="Proteomes" id="UP000294543"/>
    </source>
</evidence>
<sequence>MIIRTPNPTDDTPVHPPQRSEGGYYDIEIIYDAGRWRLYADSPAEILGVLLPGYQQEDPHRQEQRRIRAAVDVQVALQAQLNVDSGALAQCTAEQRAILLGDRDQPPSPATWTAPVPLVLVTTFYAPGGALTRPAGTDDAMVWLDPSTEWSLLESLAAAGWIGLARRDPSTPDIDT</sequence>
<evidence type="ECO:0000313" key="2">
    <source>
        <dbReference type="EMBL" id="TDD13157.1"/>
    </source>
</evidence>
<dbReference type="EMBL" id="SMKP01000184">
    <property type="protein sequence ID" value="TDD13157.1"/>
    <property type="molecule type" value="Genomic_DNA"/>
</dbReference>
<name>A0A4R4W803_9ACTN</name>
<dbReference type="AlphaFoldDB" id="A0A4R4W803"/>
<dbReference type="RefSeq" id="WP_132516686.1">
    <property type="nucleotide sequence ID" value="NZ_SMKP01000184.1"/>
</dbReference>
<keyword evidence="3" id="KW-1185">Reference proteome</keyword>
<organism evidence="2 3">
    <name type="scientific">Nonomuraea diastatica</name>
    <dbReference type="NCBI Taxonomy" id="1848329"/>
    <lineage>
        <taxon>Bacteria</taxon>
        <taxon>Bacillati</taxon>
        <taxon>Actinomycetota</taxon>
        <taxon>Actinomycetes</taxon>
        <taxon>Streptosporangiales</taxon>
        <taxon>Streptosporangiaceae</taxon>
        <taxon>Nonomuraea</taxon>
    </lineage>
</organism>
<evidence type="ECO:0000256" key="1">
    <source>
        <dbReference type="SAM" id="MobiDB-lite"/>
    </source>
</evidence>
<dbReference type="Proteomes" id="UP000294543">
    <property type="component" value="Unassembled WGS sequence"/>
</dbReference>
<protein>
    <submittedName>
        <fullName evidence="2">Uncharacterized protein</fullName>
    </submittedName>
</protein>
<feature type="region of interest" description="Disordered" evidence="1">
    <location>
        <begin position="1"/>
        <end position="20"/>
    </location>
</feature>
<accession>A0A4R4W803</accession>